<dbReference type="HAMAP" id="MF_00267">
    <property type="entry name" value="MinC"/>
    <property type="match status" value="1"/>
</dbReference>
<evidence type="ECO:0000256" key="2">
    <source>
        <dbReference type="ARBA" id="ARBA00022618"/>
    </source>
</evidence>
<dbReference type="InterPro" id="IPR007874">
    <property type="entry name" value="MinC_N"/>
</dbReference>
<keyword evidence="2 7" id="KW-0132">Cell division</keyword>
<evidence type="ECO:0000256" key="7">
    <source>
        <dbReference type="HAMAP-Rule" id="MF_00267"/>
    </source>
</evidence>
<feature type="domain" description="Septum formation inhibitor MinC C-terminal" evidence="8">
    <location>
        <begin position="117"/>
        <end position="216"/>
    </location>
</feature>
<dbReference type="Gene3D" id="3.30.160.540">
    <property type="match status" value="1"/>
</dbReference>
<dbReference type="PANTHER" id="PTHR34108">
    <property type="entry name" value="SEPTUM SITE-DETERMINING PROTEIN MINC"/>
    <property type="match status" value="1"/>
</dbReference>
<evidence type="ECO:0000313" key="10">
    <source>
        <dbReference type="EMBL" id="GAW91165.1"/>
    </source>
</evidence>
<keyword evidence="3 7" id="KW-0717">Septation</keyword>
<dbReference type="Gene3D" id="2.160.20.70">
    <property type="match status" value="1"/>
</dbReference>
<dbReference type="GO" id="GO:1901891">
    <property type="term" value="P:regulation of cell septum assembly"/>
    <property type="evidence" value="ECO:0007669"/>
    <property type="project" value="InterPro"/>
</dbReference>
<dbReference type="NCBIfam" id="TIGR01222">
    <property type="entry name" value="minC"/>
    <property type="match status" value="1"/>
</dbReference>
<keyword evidence="11" id="KW-1185">Reference proteome</keyword>
<evidence type="ECO:0000256" key="6">
    <source>
        <dbReference type="ARBA" id="ARBA00046874"/>
    </source>
</evidence>
<dbReference type="Proteomes" id="UP000197032">
    <property type="component" value="Unassembled WGS sequence"/>
</dbReference>
<dbReference type="EMBL" id="BDGJ01000008">
    <property type="protein sequence ID" value="GAW91165.1"/>
    <property type="molecule type" value="Genomic_DNA"/>
</dbReference>
<evidence type="ECO:0000313" key="11">
    <source>
        <dbReference type="Proteomes" id="UP000197032"/>
    </source>
</evidence>
<dbReference type="SUPFAM" id="SSF63848">
    <property type="entry name" value="Cell-division inhibitor MinC, C-terminal domain"/>
    <property type="match status" value="1"/>
</dbReference>
<name>A0A1Z5HPE2_9FIRM</name>
<sequence>MASEIICIKGIKNGLLICLDSSRDIEELKANLKAKIESAKGFFSGARFAFHFSAQPLSSSEQQELRQICCQHGLIPDDNIQMPQRTSPSSGIKHTSQAIPVSRGVLEEEMEQATMLVEHSVRSGQKVQFDGNVVILGDVNPGAEIIASGHIVVMGSLRGIAHAGLGGFEEATIMAYNLQPTQLRIANKIARAPEQELRRRSYPEIAYISHGQIVIERYRPSRPLAKSG</sequence>
<reference evidence="11" key="1">
    <citation type="journal article" date="2017" name="Appl. Environ. Microbiol.">
        <title>Genomic analysis of Calderihabitans maritimus KKC1, a thermophilic hydrogenogenic carboxydotrophic bacterium isolated from marine sediment.</title>
        <authorList>
            <person name="Omae K."/>
            <person name="Yoneda Y."/>
            <person name="Fukuyama Y."/>
            <person name="Yoshida T."/>
            <person name="Sako Y."/>
        </authorList>
    </citation>
    <scope>NUCLEOTIDE SEQUENCE [LARGE SCALE GENOMIC DNA]</scope>
    <source>
        <strain evidence="11">KKC1</strain>
    </source>
</reference>
<dbReference type="Pfam" id="PF05209">
    <property type="entry name" value="MinC_N"/>
    <property type="match status" value="1"/>
</dbReference>
<evidence type="ECO:0000256" key="4">
    <source>
        <dbReference type="ARBA" id="ARBA00023306"/>
    </source>
</evidence>
<gene>
    <name evidence="7" type="primary">minC</name>
    <name evidence="10" type="ORF">KKC1_03270</name>
</gene>
<keyword evidence="4 7" id="KW-0131">Cell cycle</keyword>
<dbReference type="Pfam" id="PF03775">
    <property type="entry name" value="MinC_C"/>
    <property type="match status" value="1"/>
</dbReference>
<feature type="domain" description="Septum formation inhibitor MinC N-terminal" evidence="9">
    <location>
        <begin position="7"/>
        <end position="76"/>
    </location>
</feature>
<dbReference type="GO" id="GO:0000917">
    <property type="term" value="P:division septum assembly"/>
    <property type="evidence" value="ECO:0007669"/>
    <property type="project" value="UniProtKB-KW"/>
</dbReference>
<accession>A0A1Z5HPE2</accession>
<organism evidence="10 11">
    <name type="scientific">Calderihabitans maritimus</name>
    <dbReference type="NCBI Taxonomy" id="1246530"/>
    <lineage>
        <taxon>Bacteria</taxon>
        <taxon>Bacillati</taxon>
        <taxon>Bacillota</taxon>
        <taxon>Clostridia</taxon>
        <taxon>Neomoorellales</taxon>
        <taxon>Calderihabitantaceae</taxon>
        <taxon>Calderihabitans</taxon>
    </lineage>
</organism>
<protein>
    <recommendedName>
        <fullName evidence="7">Probable septum site-determining protein MinC</fullName>
    </recommendedName>
</protein>
<dbReference type="InterPro" id="IPR013033">
    <property type="entry name" value="MinC"/>
</dbReference>
<comment type="function">
    <text evidence="5 7">Cell division inhibitor that blocks the formation of polar Z ring septums. Rapidly oscillates between the poles of the cell to destabilize FtsZ filaments that have formed before they mature into polar Z rings. Prevents FtsZ polymerization.</text>
</comment>
<evidence type="ECO:0000256" key="3">
    <source>
        <dbReference type="ARBA" id="ARBA00023210"/>
    </source>
</evidence>
<comment type="subunit">
    <text evidence="6 7">Interacts with MinD and FtsZ.</text>
</comment>
<proteinExistence type="inferred from homology"/>
<dbReference type="InterPro" id="IPR005526">
    <property type="entry name" value="Septum_form_inhib_MinC_C"/>
</dbReference>
<dbReference type="GO" id="GO:0000902">
    <property type="term" value="P:cell morphogenesis"/>
    <property type="evidence" value="ECO:0007669"/>
    <property type="project" value="InterPro"/>
</dbReference>
<dbReference type="RefSeq" id="WP_192868020.1">
    <property type="nucleotide sequence ID" value="NZ_BDGJ01000008.1"/>
</dbReference>
<comment type="similarity">
    <text evidence="1 7">Belongs to the MinC family.</text>
</comment>
<dbReference type="AlphaFoldDB" id="A0A1Z5HPE2"/>
<evidence type="ECO:0000256" key="1">
    <source>
        <dbReference type="ARBA" id="ARBA00006291"/>
    </source>
</evidence>
<dbReference type="PANTHER" id="PTHR34108:SF1">
    <property type="entry name" value="SEPTUM SITE-DETERMINING PROTEIN MINC"/>
    <property type="match status" value="1"/>
</dbReference>
<dbReference type="InterPro" id="IPR036145">
    <property type="entry name" value="MinC_C_sf"/>
</dbReference>
<dbReference type="GO" id="GO:0051302">
    <property type="term" value="P:regulation of cell division"/>
    <property type="evidence" value="ECO:0007669"/>
    <property type="project" value="InterPro"/>
</dbReference>
<dbReference type="InterPro" id="IPR016098">
    <property type="entry name" value="CAP/MinC_C"/>
</dbReference>
<evidence type="ECO:0000259" key="9">
    <source>
        <dbReference type="Pfam" id="PF05209"/>
    </source>
</evidence>
<evidence type="ECO:0000256" key="5">
    <source>
        <dbReference type="ARBA" id="ARBA00025606"/>
    </source>
</evidence>
<evidence type="ECO:0000259" key="8">
    <source>
        <dbReference type="Pfam" id="PF03775"/>
    </source>
</evidence>
<comment type="caution">
    <text evidence="10">The sequence shown here is derived from an EMBL/GenBank/DDBJ whole genome shotgun (WGS) entry which is preliminary data.</text>
</comment>